<dbReference type="PANTHER" id="PTHR22939">
    <property type="entry name" value="SERINE PROTEASE FAMILY S1C HTRA-RELATED"/>
    <property type="match status" value="1"/>
</dbReference>
<sequence>MRILSLLTLFLSCSVALGEVVLRDLQAAILPVVERARQSTVEVGAMGSTGSGVVVSADGLVLTAGHVVTNLDTGEVAKEVSILFDDGEEARAKVLGIHRKQDAAMLQLLGPGPWTFSPLGSSATIRPGEWVVAVGHPSGYDALRAAPVRFGRIISKSIDYFIGSDCVLFGGDSGGPLFDLEGKVVGIHSWIGEDVQTNTHAGISGFLADWERLKSGDRWGTLLPPPSLDEGTPVLGVMFNSDSHGRNVVLDAVLADSAAEKGGLRAGDIIRSVNGVPVSGASLKEYLRNLDAGDEVVLEFLRGQEELITRVKLGRVSALPFVTEQGQANLNRQAAELFGAFEEVTDELGNGVVRIFANGRQVGFGTVWEGNRVLAKWSEVKRAKGLAGVDSDGREFSLEVLEIFAAHDLVVFKLPADINLRPIGLLGAPAVAGTLIAAVRPDGIPEGIGVVSVAKRSLLESARGFLGVGLDPAYNSGGTLVQSVERGSAAEEAGVQVEDVIVAVNGRQIGGVKELQTVLSRIGANQEVRLDVRRRTGPLELVATLKPRQFMPDFTSQRERMMNTMDERGLSRIRDRFPSVLQTDMTISPSETGLPVVDQNGRMLGIVLARAGRVITYLLPAETISELLDS</sequence>
<accession>A0A918WPS5</accession>
<keyword evidence="2" id="KW-0645">Protease</keyword>
<gene>
    <name evidence="6" type="ORF">GCM10007100_37010</name>
</gene>
<dbReference type="PRINTS" id="PR00834">
    <property type="entry name" value="PROTEASES2C"/>
</dbReference>
<dbReference type="GO" id="GO:0006508">
    <property type="term" value="P:proteolysis"/>
    <property type="evidence" value="ECO:0007669"/>
    <property type="project" value="UniProtKB-KW"/>
</dbReference>
<reference evidence="6" key="1">
    <citation type="journal article" date="2014" name="Int. J. Syst. Evol. Microbiol.">
        <title>Complete genome sequence of Corynebacterium casei LMG S-19264T (=DSM 44701T), isolated from a smear-ripened cheese.</title>
        <authorList>
            <consortium name="US DOE Joint Genome Institute (JGI-PGF)"/>
            <person name="Walter F."/>
            <person name="Albersmeier A."/>
            <person name="Kalinowski J."/>
            <person name="Ruckert C."/>
        </authorList>
    </citation>
    <scope>NUCLEOTIDE SEQUENCE</scope>
    <source>
        <strain evidence="6">KCTC 12988</strain>
    </source>
</reference>
<feature type="chain" id="PRO_5037688165" description="PDZ domain-containing protein" evidence="4">
    <location>
        <begin position="19"/>
        <end position="630"/>
    </location>
</feature>
<dbReference type="InterPro" id="IPR041489">
    <property type="entry name" value="PDZ_6"/>
</dbReference>
<evidence type="ECO:0000313" key="6">
    <source>
        <dbReference type="EMBL" id="GHC65844.1"/>
    </source>
</evidence>
<dbReference type="Gene3D" id="2.40.10.10">
    <property type="entry name" value="Trypsin-like serine proteases"/>
    <property type="match status" value="1"/>
</dbReference>
<feature type="signal peptide" evidence="4">
    <location>
        <begin position="1"/>
        <end position="18"/>
    </location>
</feature>
<dbReference type="PANTHER" id="PTHR22939:SF129">
    <property type="entry name" value="SERINE PROTEASE HTRA2, MITOCHONDRIAL"/>
    <property type="match status" value="1"/>
</dbReference>
<comment type="similarity">
    <text evidence="1">Belongs to the peptidase S1C family.</text>
</comment>
<dbReference type="Gene3D" id="2.30.42.10">
    <property type="match status" value="2"/>
</dbReference>
<evidence type="ECO:0000256" key="2">
    <source>
        <dbReference type="ARBA" id="ARBA00022670"/>
    </source>
</evidence>
<evidence type="ECO:0000313" key="7">
    <source>
        <dbReference type="Proteomes" id="UP000644507"/>
    </source>
</evidence>
<organism evidence="6 7">
    <name type="scientific">Roseibacillus persicicus</name>
    <dbReference type="NCBI Taxonomy" id="454148"/>
    <lineage>
        <taxon>Bacteria</taxon>
        <taxon>Pseudomonadati</taxon>
        <taxon>Verrucomicrobiota</taxon>
        <taxon>Verrucomicrobiia</taxon>
        <taxon>Verrucomicrobiales</taxon>
        <taxon>Verrucomicrobiaceae</taxon>
        <taxon>Roseibacillus</taxon>
    </lineage>
</organism>
<evidence type="ECO:0000256" key="4">
    <source>
        <dbReference type="SAM" id="SignalP"/>
    </source>
</evidence>
<comment type="caution">
    <text evidence="6">The sequence shown here is derived from an EMBL/GenBank/DDBJ whole genome shotgun (WGS) entry which is preliminary data.</text>
</comment>
<keyword evidence="7" id="KW-1185">Reference proteome</keyword>
<proteinExistence type="inferred from homology"/>
<reference evidence="6" key="2">
    <citation type="submission" date="2020-09" db="EMBL/GenBank/DDBJ databases">
        <authorList>
            <person name="Sun Q."/>
            <person name="Kim S."/>
        </authorList>
    </citation>
    <scope>NUCLEOTIDE SEQUENCE</scope>
    <source>
        <strain evidence="6">KCTC 12988</strain>
    </source>
</reference>
<evidence type="ECO:0000256" key="3">
    <source>
        <dbReference type="ARBA" id="ARBA00022801"/>
    </source>
</evidence>
<dbReference type="InterPro" id="IPR043504">
    <property type="entry name" value="Peptidase_S1_PA_chymotrypsin"/>
</dbReference>
<dbReference type="EMBL" id="BMXI01000020">
    <property type="protein sequence ID" value="GHC65844.1"/>
    <property type="molecule type" value="Genomic_DNA"/>
</dbReference>
<dbReference type="SMART" id="SM00228">
    <property type="entry name" value="PDZ"/>
    <property type="match status" value="2"/>
</dbReference>
<dbReference type="InterPro" id="IPR009003">
    <property type="entry name" value="Peptidase_S1_PA"/>
</dbReference>
<evidence type="ECO:0000259" key="5">
    <source>
        <dbReference type="PROSITE" id="PS50106"/>
    </source>
</evidence>
<dbReference type="Pfam" id="PF13365">
    <property type="entry name" value="Trypsin_2"/>
    <property type="match status" value="1"/>
</dbReference>
<dbReference type="SUPFAM" id="SSF50494">
    <property type="entry name" value="Trypsin-like serine proteases"/>
    <property type="match status" value="2"/>
</dbReference>
<feature type="domain" description="PDZ" evidence="5">
    <location>
        <begin position="229"/>
        <end position="297"/>
    </location>
</feature>
<dbReference type="InterPro" id="IPR001940">
    <property type="entry name" value="Peptidase_S1C"/>
</dbReference>
<feature type="domain" description="PDZ" evidence="5">
    <location>
        <begin position="455"/>
        <end position="536"/>
    </location>
</feature>
<dbReference type="InterPro" id="IPR036034">
    <property type="entry name" value="PDZ_sf"/>
</dbReference>
<dbReference type="PROSITE" id="PS50106">
    <property type="entry name" value="PDZ"/>
    <property type="match status" value="2"/>
</dbReference>
<dbReference type="SUPFAM" id="SSF50156">
    <property type="entry name" value="PDZ domain-like"/>
    <property type="match status" value="2"/>
</dbReference>
<keyword evidence="4" id="KW-0732">Signal</keyword>
<dbReference type="Gene3D" id="2.40.10.120">
    <property type="match status" value="1"/>
</dbReference>
<dbReference type="GO" id="GO:0004252">
    <property type="term" value="F:serine-type endopeptidase activity"/>
    <property type="evidence" value="ECO:0007669"/>
    <property type="project" value="InterPro"/>
</dbReference>
<dbReference type="Pfam" id="PF17820">
    <property type="entry name" value="PDZ_6"/>
    <property type="match status" value="2"/>
</dbReference>
<dbReference type="RefSeq" id="WP_189573624.1">
    <property type="nucleotide sequence ID" value="NZ_BMXI01000020.1"/>
</dbReference>
<dbReference type="Proteomes" id="UP000644507">
    <property type="component" value="Unassembled WGS sequence"/>
</dbReference>
<dbReference type="InterPro" id="IPR001478">
    <property type="entry name" value="PDZ"/>
</dbReference>
<name>A0A918WPS5_9BACT</name>
<keyword evidence="3" id="KW-0378">Hydrolase</keyword>
<evidence type="ECO:0000256" key="1">
    <source>
        <dbReference type="ARBA" id="ARBA00010541"/>
    </source>
</evidence>
<dbReference type="AlphaFoldDB" id="A0A918WPS5"/>
<protein>
    <recommendedName>
        <fullName evidence="5">PDZ domain-containing protein</fullName>
    </recommendedName>
</protein>